<evidence type="ECO:0000256" key="3">
    <source>
        <dbReference type="ARBA" id="ARBA00023125"/>
    </source>
</evidence>
<dbReference type="InterPro" id="IPR036390">
    <property type="entry name" value="WH_DNA-bd_sf"/>
</dbReference>
<sequence>MKVRQLTFRLLQVYADVVRTGSLTATANRLHLTQPTVSQQLKRLREIVGEPIVRHEEGRLVPTEVGQALYQLSQDLLSRADVFSQYLEEYNRGGRGHFSIGLVNTAQYVLPRLLGPFGQANPQVDVTVEIGNRQQMLNRFERHEDDIYVFSHPPIDDDVLAAPFLSNPLVVVGPQHCRWASVEGLSMDALKEERFLLREPGSATRHTFDAWLYSAGIELRSTQQIASNEAIRLAVASNMGLAVLSRHVVADSPNGVQELPLQGFPLKSRWHFVVRRQRRLPPAAIRFLSYVQGSLAQAFDEPEGKMAVAELLQALETERLGIDLKPASIIPVESGLDPMR</sequence>
<reference evidence="6 7" key="1">
    <citation type="submission" date="2023-11" db="EMBL/GenBank/DDBJ databases">
        <title>MicrobeMod: A computational toolkit for identifying prokaryotic methylation and restriction-modification with nanopore sequencing.</title>
        <authorList>
            <person name="Crits-Christoph A."/>
            <person name="Kang S.C."/>
            <person name="Lee H."/>
            <person name="Ostrov N."/>
        </authorList>
    </citation>
    <scope>NUCLEOTIDE SEQUENCE [LARGE SCALE GENOMIC DNA]</scope>
    <source>
        <strain evidence="6 7">ATCC BAA-805</strain>
    </source>
</reference>
<evidence type="ECO:0000256" key="1">
    <source>
        <dbReference type="ARBA" id="ARBA00009437"/>
    </source>
</evidence>
<dbReference type="Gene3D" id="3.40.190.290">
    <property type="match status" value="1"/>
</dbReference>
<dbReference type="PANTHER" id="PTHR30126">
    <property type="entry name" value="HTH-TYPE TRANSCRIPTIONAL REGULATOR"/>
    <property type="match status" value="1"/>
</dbReference>
<feature type="domain" description="HTH lysR-type" evidence="5">
    <location>
        <begin position="6"/>
        <end position="63"/>
    </location>
</feature>
<comment type="similarity">
    <text evidence="1">Belongs to the LysR transcriptional regulatory family.</text>
</comment>
<dbReference type="EMBL" id="CP140255">
    <property type="protein sequence ID" value="WQH13894.1"/>
    <property type="molecule type" value="Genomic_DNA"/>
</dbReference>
<protein>
    <submittedName>
        <fullName evidence="6">LysR family transcriptional regulator</fullName>
    </submittedName>
</protein>
<dbReference type="Gene3D" id="1.10.10.10">
    <property type="entry name" value="Winged helix-like DNA-binding domain superfamily/Winged helix DNA-binding domain"/>
    <property type="match status" value="1"/>
</dbReference>
<dbReference type="Proteomes" id="UP001324794">
    <property type="component" value="Chromosome"/>
</dbReference>
<evidence type="ECO:0000313" key="7">
    <source>
        <dbReference type="Proteomes" id="UP001324794"/>
    </source>
</evidence>
<dbReference type="InterPro" id="IPR000847">
    <property type="entry name" value="LysR_HTH_N"/>
</dbReference>
<gene>
    <name evidence="6" type="ORF">SR894_04950</name>
</gene>
<evidence type="ECO:0000313" key="6">
    <source>
        <dbReference type="EMBL" id="WQH13894.1"/>
    </source>
</evidence>
<dbReference type="PROSITE" id="PS50931">
    <property type="entry name" value="HTH_LYSR"/>
    <property type="match status" value="1"/>
</dbReference>
<evidence type="ECO:0000256" key="2">
    <source>
        <dbReference type="ARBA" id="ARBA00023015"/>
    </source>
</evidence>
<evidence type="ECO:0000259" key="5">
    <source>
        <dbReference type="PROSITE" id="PS50931"/>
    </source>
</evidence>
<dbReference type="PANTHER" id="PTHR30126:SF5">
    <property type="entry name" value="HTH-TYPE TRANSCRIPTIONAL ACTIVATOR CMPR"/>
    <property type="match status" value="1"/>
</dbReference>
<dbReference type="SUPFAM" id="SSF53850">
    <property type="entry name" value="Periplasmic binding protein-like II"/>
    <property type="match status" value="1"/>
</dbReference>
<dbReference type="RefSeq" id="WP_246638014.1">
    <property type="nucleotide sequence ID" value="NZ_CP140255.1"/>
</dbReference>
<keyword evidence="4" id="KW-0804">Transcription</keyword>
<keyword evidence="2" id="KW-0805">Transcription regulation</keyword>
<name>A0ABZ0YR35_9GAMM</name>
<dbReference type="InterPro" id="IPR005119">
    <property type="entry name" value="LysR_subst-bd"/>
</dbReference>
<dbReference type="Pfam" id="PF00126">
    <property type="entry name" value="HTH_1"/>
    <property type="match status" value="1"/>
</dbReference>
<dbReference type="InterPro" id="IPR036388">
    <property type="entry name" value="WH-like_DNA-bd_sf"/>
</dbReference>
<accession>A0ABZ0YR35</accession>
<keyword evidence="7" id="KW-1185">Reference proteome</keyword>
<dbReference type="SUPFAM" id="SSF46785">
    <property type="entry name" value="Winged helix' DNA-binding domain"/>
    <property type="match status" value="1"/>
</dbReference>
<dbReference type="Pfam" id="PF03466">
    <property type="entry name" value="LysR_substrate"/>
    <property type="match status" value="1"/>
</dbReference>
<evidence type="ECO:0000256" key="4">
    <source>
        <dbReference type="ARBA" id="ARBA00023163"/>
    </source>
</evidence>
<organism evidence="6 7">
    <name type="scientific">Vreelandella neptunia</name>
    <dbReference type="NCBI Taxonomy" id="115551"/>
    <lineage>
        <taxon>Bacteria</taxon>
        <taxon>Pseudomonadati</taxon>
        <taxon>Pseudomonadota</taxon>
        <taxon>Gammaproteobacteria</taxon>
        <taxon>Oceanospirillales</taxon>
        <taxon>Halomonadaceae</taxon>
        <taxon>Vreelandella</taxon>
    </lineage>
</organism>
<keyword evidence="3" id="KW-0238">DNA-binding</keyword>
<proteinExistence type="inferred from homology"/>